<gene>
    <name evidence="1" type="ORF">DERYTH_LOCUS20070</name>
</gene>
<keyword evidence="2" id="KW-1185">Reference proteome</keyword>
<proteinExistence type="predicted"/>
<dbReference type="Proteomes" id="UP000789405">
    <property type="component" value="Unassembled WGS sequence"/>
</dbReference>
<dbReference type="EMBL" id="CAJVPY010023009">
    <property type="protein sequence ID" value="CAG8784281.1"/>
    <property type="molecule type" value="Genomic_DNA"/>
</dbReference>
<protein>
    <submittedName>
        <fullName evidence="1">5513_t:CDS:1</fullName>
    </submittedName>
</protein>
<feature type="non-terminal residue" evidence="1">
    <location>
        <position position="1"/>
    </location>
</feature>
<accession>A0A9N9JJP8</accession>
<dbReference type="AlphaFoldDB" id="A0A9N9JJP8"/>
<feature type="non-terminal residue" evidence="1">
    <location>
        <position position="160"/>
    </location>
</feature>
<sequence>QMVLTKNPNYNREILFHDANNEWKKYKKDPNIQRIIDEFFNTPVPLQGFLILYVQYSTQSINNNSYVNITPQVIPQTTPQLPLQELNESNEPSHTNAVAQKEVINQIKEVEKKLVEFITLNDTINDFQLHQDLYVLVFETNLGCNEYEEPEVGNIEDTEQ</sequence>
<dbReference type="OrthoDB" id="2420816at2759"/>
<evidence type="ECO:0000313" key="1">
    <source>
        <dbReference type="EMBL" id="CAG8784281.1"/>
    </source>
</evidence>
<reference evidence="1" key="1">
    <citation type="submission" date="2021-06" db="EMBL/GenBank/DDBJ databases">
        <authorList>
            <person name="Kallberg Y."/>
            <person name="Tangrot J."/>
            <person name="Rosling A."/>
        </authorList>
    </citation>
    <scope>NUCLEOTIDE SEQUENCE</scope>
    <source>
        <strain evidence="1">MA453B</strain>
    </source>
</reference>
<evidence type="ECO:0000313" key="2">
    <source>
        <dbReference type="Proteomes" id="UP000789405"/>
    </source>
</evidence>
<organism evidence="1 2">
    <name type="scientific">Dentiscutata erythropus</name>
    <dbReference type="NCBI Taxonomy" id="1348616"/>
    <lineage>
        <taxon>Eukaryota</taxon>
        <taxon>Fungi</taxon>
        <taxon>Fungi incertae sedis</taxon>
        <taxon>Mucoromycota</taxon>
        <taxon>Glomeromycotina</taxon>
        <taxon>Glomeromycetes</taxon>
        <taxon>Diversisporales</taxon>
        <taxon>Gigasporaceae</taxon>
        <taxon>Dentiscutata</taxon>
    </lineage>
</organism>
<comment type="caution">
    <text evidence="1">The sequence shown here is derived from an EMBL/GenBank/DDBJ whole genome shotgun (WGS) entry which is preliminary data.</text>
</comment>
<name>A0A9N9JJP8_9GLOM</name>